<dbReference type="PANTHER" id="PTHR42760:SF133">
    <property type="entry name" value="3-OXOACYL-[ACYL-CARRIER-PROTEIN] REDUCTASE"/>
    <property type="match status" value="1"/>
</dbReference>
<dbReference type="SUPFAM" id="SSF51735">
    <property type="entry name" value="NAD(P)-binding Rossmann-fold domains"/>
    <property type="match status" value="1"/>
</dbReference>
<dbReference type="RefSeq" id="WP_114664692.1">
    <property type="nucleotide sequence ID" value="NZ_CP031194.1"/>
</dbReference>
<dbReference type="PRINTS" id="PR00080">
    <property type="entry name" value="SDRFAMILY"/>
</dbReference>
<dbReference type="Gene3D" id="3.40.50.720">
    <property type="entry name" value="NAD(P)-binding Rossmann-like Domain"/>
    <property type="match status" value="1"/>
</dbReference>
<dbReference type="KEGG" id="spad:DVK44_35430"/>
<reference evidence="4" key="1">
    <citation type="submission" date="2018-07" db="EMBL/GenBank/DDBJ databases">
        <authorList>
            <person name="Zhao J."/>
        </authorList>
    </citation>
    <scope>NUCLEOTIDE SEQUENCE [LARGE SCALE GENOMIC DNA]</scope>
    <source>
        <strain evidence="4">GSSD-12</strain>
    </source>
</reference>
<evidence type="ECO:0000256" key="2">
    <source>
        <dbReference type="ARBA" id="ARBA00023002"/>
    </source>
</evidence>
<dbReference type="GO" id="GO:0016616">
    <property type="term" value="F:oxidoreductase activity, acting on the CH-OH group of donors, NAD or NADP as acceptor"/>
    <property type="evidence" value="ECO:0007669"/>
    <property type="project" value="TreeGrafter"/>
</dbReference>
<dbReference type="Pfam" id="PF13561">
    <property type="entry name" value="adh_short_C2"/>
    <property type="match status" value="1"/>
</dbReference>
<evidence type="ECO:0000313" key="3">
    <source>
        <dbReference type="EMBL" id="AXG82152.1"/>
    </source>
</evidence>
<dbReference type="EMBL" id="CP031194">
    <property type="protein sequence ID" value="AXG82152.1"/>
    <property type="molecule type" value="Genomic_DNA"/>
</dbReference>
<dbReference type="AlphaFoldDB" id="A0A345HZM8"/>
<name>A0A345HZM8_9ACTN</name>
<dbReference type="InterPro" id="IPR002347">
    <property type="entry name" value="SDR_fam"/>
</dbReference>
<comment type="similarity">
    <text evidence="1">Belongs to the short-chain dehydrogenases/reductases (SDR) family.</text>
</comment>
<dbReference type="FunFam" id="3.40.50.720:FF:000084">
    <property type="entry name" value="Short-chain dehydrogenase reductase"/>
    <property type="match status" value="1"/>
</dbReference>
<proteinExistence type="inferred from homology"/>
<organism evidence="3 4">
    <name type="scientific">Streptomyces paludis</name>
    <dbReference type="NCBI Taxonomy" id="2282738"/>
    <lineage>
        <taxon>Bacteria</taxon>
        <taxon>Bacillati</taxon>
        <taxon>Actinomycetota</taxon>
        <taxon>Actinomycetes</taxon>
        <taxon>Kitasatosporales</taxon>
        <taxon>Streptomycetaceae</taxon>
        <taxon>Streptomyces</taxon>
    </lineage>
</organism>
<evidence type="ECO:0000256" key="1">
    <source>
        <dbReference type="ARBA" id="ARBA00006484"/>
    </source>
</evidence>
<sequence length="253" mass="26229">MSRLSGKVALVSGGARGIGRGIADLFAAQGATVIAADVIRPEPRTPDGPADPAYAGDGTGSVEFEWLDVTDEDAWARVVGLAEDRHGGIDILVNNAGVGSYEAVHELGADEWDRVLGVNQTGVFLGMRAVIPGMRRRGGGSLINISSIYGAAAVPGSLAYQATKGAVRSMTRNAAITYAAESIRANAVLPGWIRTPMTESQTAEFNEAVIASTPMGRGAEPLDIAYGCVYLASDESAYVTGTDLVIDGGFLAR</sequence>
<dbReference type="InterPro" id="IPR036291">
    <property type="entry name" value="NAD(P)-bd_dom_sf"/>
</dbReference>
<keyword evidence="4" id="KW-1185">Reference proteome</keyword>
<keyword evidence="2" id="KW-0560">Oxidoreductase</keyword>
<dbReference type="Proteomes" id="UP000253868">
    <property type="component" value="Chromosome"/>
</dbReference>
<dbReference type="NCBIfam" id="NF005559">
    <property type="entry name" value="PRK07231.1"/>
    <property type="match status" value="1"/>
</dbReference>
<gene>
    <name evidence="3" type="ORF">DVK44_35430</name>
</gene>
<protein>
    <submittedName>
        <fullName evidence="3">SDR family NAD(P)-dependent oxidoreductase</fullName>
    </submittedName>
</protein>
<dbReference type="OrthoDB" id="3542748at2"/>
<accession>A0A345HZM8</accession>
<evidence type="ECO:0000313" key="4">
    <source>
        <dbReference type="Proteomes" id="UP000253868"/>
    </source>
</evidence>
<dbReference type="PANTHER" id="PTHR42760">
    <property type="entry name" value="SHORT-CHAIN DEHYDROGENASES/REDUCTASES FAMILY MEMBER"/>
    <property type="match status" value="1"/>
</dbReference>
<dbReference type="PRINTS" id="PR00081">
    <property type="entry name" value="GDHRDH"/>
</dbReference>